<dbReference type="SUPFAM" id="SSF56112">
    <property type="entry name" value="Protein kinase-like (PK-like)"/>
    <property type="match status" value="1"/>
</dbReference>
<dbReference type="InterPro" id="IPR011009">
    <property type="entry name" value="Kinase-like_dom_sf"/>
</dbReference>
<dbReference type="STRING" id="1123397.SAMN05660831_01958"/>
<dbReference type="Proteomes" id="UP000198611">
    <property type="component" value="Unassembled WGS sequence"/>
</dbReference>
<evidence type="ECO:0000313" key="2">
    <source>
        <dbReference type="EMBL" id="SFD60317.1"/>
    </source>
</evidence>
<proteinExistence type="predicted"/>
<evidence type="ECO:0000259" key="1">
    <source>
        <dbReference type="Pfam" id="PF01636"/>
    </source>
</evidence>
<protein>
    <recommendedName>
        <fullName evidence="1">Aminoglycoside phosphotransferase domain-containing protein</fullName>
    </recommendedName>
</protein>
<dbReference type="Gene3D" id="3.30.200.20">
    <property type="entry name" value="Phosphorylase Kinase, domain 1"/>
    <property type="match status" value="1"/>
</dbReference>
<dbReference type="EMBL" id="FOMJ01000006">
    <property type="protein sequence ID" value="SFD60317.1"/>
    <property type="molecule type" value="Genomic_DNA"/>
</dbReference>
<dbReference type="InterPro" id="IPR002575">
    <property type="entry name" value="Aminoglycoside_PTrfase"/>
</dbReference>
<gene>
    <name evidence="2" type="ORF">SAMN05660831_01958</name>
</gene>
<sequence>MPGMDAETAIDPRRERLAQWLEEVAPGSELPQSPLAADASFRRYFRVATPEGPRVAMDAPPEHEEVLPFWRVADLLRDAGLSAPAVVSGDPARGFLLLEDLGDETVSRALDSGADPEPLYARAVDTLVHLQRTAGQPDLPEYGRDRLLAECALLVDWFHPAVTGEPCPPVARSAWFEAWEAALDGIGDLPATIVLRDYHADNLMVLPERSGVAACGLLDFQDAVLGSPAYDLVSLLRDARRDVDPELAARMEARFLAGRPELDGEAFTRACRTLSAQRNTKILGIFTRLARRDGKPGYLDFLPRVRRLLAEELAAPELTPVATWFRDHLPLERATVEASA</sequence>
<dbReference type="Pfam" id="PF01636">
    <property type="entry name" value="APH"/>
    <property type="match status" value="1"/>
</dbReference>
<organism evidence="2 3">
    <name type="scientific">Thiohalospira halophila DSM 15071</name>
    <dbReference type="NCBI Taxonomy" id="1123397"/>
    <lineage>
        <taxon>Bacteria</taxon>
        <taxon>Pseudomonadati</taxon>
        <taxon>Pseudomonadota</taxon>
        <taxon>Gammaproteobacteria</taxon>
        <taxon>Thiohalospirales</taxon>
        <taxon>Thiohalospiraceae</taxon>
        <taxon>Thiohalospira</taxon>
    </lineage>
</organism>
<keyword evidence="3" id="KW-1185">Reference proteome</keyword>
<accession>A0A1I1TP34</accession>
<name>A0A1I1TP34_9GAMM</name>
<dbReference type="AlphaFoldDB" id="A0A1I1TP34"/>
<evidence type="ECO:0000313" key="3">
    <source>
        <dbReference type="Proteomes" id="UP000198611"/>
    </source>
</evidence>
<dbReference type="Gene3D" id="3.90.1200.10">
    <property type="match status" value="1"/>
</dbReference>
<reference evidence="2 3" key="1">
    <citation type="submission" date="2016-10" db="EMBL/GenBank/DDBJ databases">
        <authorList>
            <person name="de Groot N.N."/>
        </authorList>
    </citation>
    <scope>NUCLEOTIDE SEQUENCE [LARGE SCALE GENOMIC DNA]</scope>
    <source>
        <strain evidence="2 3">HL3</strain>
    </source>
</reference>
<feature type="domain" description="Aminoglycoside phosphotransferase" evidence="1">
    <location>
        <begin position="33"/>
        <end position="263"/>
    </location>
</feature>